<organism evidence="1 2">
    <name type="scientific">Acinetobacter silvestris</name>
    <dbReference type="NCBI Taxonomy" id="1977882"/>
    <lineage>
        <taxon>Bacteria</taxon>
        <taxon>Pseudomonadati</taxon>
        <taxon>Pseudomonadota</taxon>
        <taxon>Gammaproteobacteria</taxon>
        <taxon>Moraxellales</taxon>
        <taxon>Moraxellaceae</taxon>
        <taxon>Acinetobacter</taxon>
    </lineage>
</organism>
<dbReference type="STRING" id="1977882.B9T28_08765"/>
<evidence type="ECO:0000313" key="2">
    <source>
        <dbReference type="Proteomes" id="UP000242765"/>
    </source>
</evidence>
<dbReference type="RefSeq" id="WP_086203603.1">
    <property type="nucleotide sequence ID" value="NZ_NEGB01000004.1"/>
</dbReference>
<dbReference type="AlphaFoldDB" id="A0A1Y3CFZ1"/>
<dbReference type="EMBL" id="NEGB01000004">
    <property type="protein sequence ID" value="OTG65540.1"/>
    <property type="molecule type" value="Genomic_DNA"/>
</dbReference>
<comment type="caution">
    <text evidence="1">The sequence shown here is derived from an EMBL/GenBank/DDBJ whole genome shotgun (WGS) entry which is preliminary data.</text>
</comment>
<protein>
    <submittedName>
        <fullName evidence="1">Uncharacterized protein</fullName>
    </submittedName>
</protein>
<keyword evidence="2" id="KW-1185">Reference proteome</keyword>
<evidence type="ECO:0000313" key="1">
    <source>
        <dbReference type="EMBL" id="OTG65540.1"/>
    </source>
</evidence>
<proteinExistence type="predicted"/>
<name>A0A1Y3CFZ1_9GAMM</name>
<accession>A0A1Y3CFZ1</accession>
<gene>
    <name evidence="1" type="ORF">B9T28_08765</name>
</gene>
<sequence>MKKNIKLPLYDEFLEIFDNHQINNWRARHFWEKIKLEDCYKTKWYKNQMYTGLKVLLECKYLEVDDEKSTKTSFSYKETPRLNELRDQHKKQKLERFFNTKKLELSGRIKDKENNINFIKSLLEDDKTLEKYFISHKEKLENDIKNINSNIKLMDNILN</sequence>
<dbReference type="OrthoDB" id="6707757at2"/>
<dbReference type="Proteomes" id="UP000242765">
    <property type="component" value="Unassembled WGS sequence"/>
</dbReference>
<reference evidence="1 2" key="1">
    <citation type="submission" date="2017-04" db="EMBL/GenBank/DDBJ databases">
        <title>High diversity of culturable Acinetobacter species in natural soil and water ecosystems.</title>
        <authorList>
            <person name="Nemec A."/>
            <person name="Radolfova-Krizova L."/>
        </authorList>
    </citation>
    <scope>NUCLEOTIDE SEQUENCE [LARGE SCALE GENOMIC DNA]</scope>
    <source>
        <strain evidence="1 2">ANC 4999</strain>
    </source>
</reference>